<organism evidence="2 3">
    <name type="scientific">Testicularia cyperi</name>
    <dbReference type="NCBI Taxonomy" id="1882483"/>
    <lineage>
        <taxon>Eukaryota</taxon>
        <taxon>Fungi</taxon>
        <taxon>Dikarya</taxon>
        <taxon>Basidiomycota</taxon>
        <taxon>Ustilaginomycotina</taxon>
        <taxon>Ustilaginomycetes</taxon>
        <taxon>Ustilaginales</taxon>
        <taxon>Anthracoideaceae</taxon>
        <taxon>Testicularia</taxon>
    </lineage>
</organism>
<dbReference type="AlphaFoldDB" id="A0A317XY67"/>
<keyword evidence="3" id="KW-1185">Reference proteome</keyword>
<proteinExistence type="predicted"/>
<dbReference type="EMBL" id="KZ819188">
    <property type="protein sequence ID" value="PWZ03224.1"/>
    <property type="molecule type" value="Genomic_DNA"/>
</dbReference>
<evidence type="ECO:0000313" key="2">
    <source>
        <dbReference type="EMBL" id="PWZ03224.1"/>
    </source>
</evidence>
<gene>
    <name evidence="2" type="ORF">BCV70DRAFT_204036</name>
</gene>
<accession>A0A317XY67</accession>
<evidence type="ECO:0000313" key="3">
    <source>
        <dbReference type="Proteomes" id="UP000246740"/>
    </source>
</evidence>
<name>A0A317XY67_9BASI</name>
<feature type="chain" id="PRO_5016451332" evidence="1">
    <location>
        <begin position="25"/>
        <end position="257"/>
    </location>
</feature>
<dbReference type="Proteomes" id="UP000246740">
    <property type="component" value="Unassembled WGS sequence"/>
</dbReference>
<sequence>MHATRSLALASLAALALAPVLTCAVRDTFYVSQPGEREVRFLAVSAPLGQSTASDRSTRSQAPMMFRWPSPADVANADDMPMLDRYNLPPAHANTRIAMRDWSLPERMRVAHFEDARQPLSARIPAGWTPESRVRALHIAHADGHLSIPLGPHHWLLNGRQASMVYAVKKRLRQMIVRLSPTYLEHYQDDAMSVAFSYQLDRTLHGASGTSATFSSLVKDALISVRESSMIARGAWHDSFPFLDEPRINIVHNLLAA</sequence>
<protein>
    <submittedName>
        <fullName evidence="2">Uncharacterized protein</fullName>
    </submittedName>
</protein>
<reference evidence="2 3" key="1">
    <citation type="journal article" date="2018" name="Mol. Biol. Evol.">
        <title>Broad Genomic Sampling Reveals a Smut Pathogenic Ancestry of the Fungal Clade Ustilaginomycotina.</title>
        <authorList>
            <person name="Kijpornyongpan T."/>
            <person name="Mondo S.J."/>
            <person name="Barry K."/>
            <person name="Sandor L."/>
            <person name="Lee J."/>
            <person name="Lipzen A."/>
            <person name="Pangilinan J."/>
            <person name="LaButti K."/>
            <person name="Hainaut M."/>
            <person name="Henrissat B."/>
            <person name="Grigoriev I.V."/>
            <person name="Spatafora J.W."/>
            <person name="Aime M.C."/>
        </authorList>
    </citation>
    <scope>NUCLEOTIDE SEQUENCE [LARGE SCALE GENOMIC DNA]</scope>
    <source>
        <strain evidence="2 3">MCA 3645</strain>
    </source>
</reference>
<dbReference type="InParanoid" id="A0A317XY67"/>
<keyword evidence="1" id="KW-0732">Signal</keyword>
<evidence type="ECO:0000256" key="1">
    <source>
        <dbReference type="SAM" id="SignalP"/>
    </source>
</evidence>
<feature type="signal peptide" evidence="1">
    <location>
        <begin position="1"/>
        <end position="24"/>
    </location>
</feature>